<protein>
    <recommendedName>
        <fullName evidence="4">N-acetyltransferase domain-containing protein</fullName>
    </recommendedName>
</protein>
<dbReference type="InterPro" id="IPR016181">
    <property type="entry name" value="Acyl_CoA_acyltransferase"/>
</dbReference>
<sequence length="268" mass="29264">MNGTSCQRHGIASGRPAQPSLRPGSLAGSSRRCLKVAATETLIKKPKLSYVGLQLATKLHTGDGVCTDKALLNDRLTGGSTLAVPPPPIISKPDAEFLALGLEFVETRDGIKITELNELFEKVGFPRRDPDRLRVALDNTHRLIWIRSLKQSRVARLGQLLGFARATSDGVFSATIWDVAVSPAWQRSGLGKGMIERLTQQLVQDGISTITLYAEPQLVQDGISTITLYAEPQVVGLYKKLGFVDDPEGIRGMAFQRKRKDKKGMGLF</sequence>
<organism evidence="5 6">
    <name type="scientific">Tetradesmus obliquus</name>
    <name type="common">Green alga</name>
    <name type="synonym">Acutodesmus obliquus</name>
    <dbReference type="NCBI Taxonomy" id="3088"/>
    <lineage>
        <taxon>Eukaryota</taxon>
        <taxon>Viridiplantae</taxon>
        <taxon>Chlorophyta</taxon>
        <taxon>core chlorophytes</taxon>
        <taxon>Chlorophyceae</taxon>
        <taxon>CS clade</taxon>
        <taxon>Sphaeropleales</taxon>
        <taxon>Scenedesmaceae</taxon>
        <taxon>Tetradesmus</taxon>
    </lineage>
</organism>
<dbReference type="CDD" id="cd04301">
    <property type="entry name" value="NAT_SF"/>
    <property type="match status" value="1"/>
</dbReference>
<evidence type="ECO:0000256" key="2">
    <source>
        <dbReference type="ARBA" id="ARBA00023315"/>
    </source>
</evidence>
<evidence type="ECO:0000313" key="6">
    <source>
        <dbReference type="Proteomes" id="UP000256970"/>
    </source>
</evidence>
<evidence type="ECO:0000313" key="5">
    <source>
        <dbReference type="EMBL" id="SZX63849.1"/>
    </source>
</evidence>
<gene>
    <name evidence="5" type="ORF">BQ4739_LOCUS4389</name>
</gene>
<dbReference type="STRING" id="3088.A0A383VGE7"/>
<evidence type="ECO:0000259" key="4">
    <source>
        <dbReference type="PROSITE" id="PS51186"/>
    </source>
</evidence>
<dbReference type="EMBL" id="FNXT01000348">
    <property type="protein sequence ID" value="SZX63849.1"/>
    <property type="molecule type" value="Genomic_DNA"/>
</dbReference>
<keyword evidence="2" id="KW-0012">Acyltransferase</keyword>
<feature type="region of interest" description="Disordered" evidence="3">
    <location>
        <begin position="1"/>
        <end position="27"/>
    </location>
</feature>
<reference evidence="5 6" key="1">
    <citation type="submission" date="2016-10" db="EMBL/GenBank/DDBJ databases">
        <authorList>
            <person name="Cai Z."/>
        </authorList>
    </citation>
    <scope>NUCLEOTIDE SEQUENCE [LARGE SCALE GENOMIC DNA]</scope>
</reference>
<dbReference type="AlphaFoldDB" id="A0A383VGE7"/>
<keyword evidence="1" id="KW-0808">Transferase</keyword>
<dbReference type="InterPro" id="IPR000182">
    <property type="entry name" value="GNAT_dom"/>
</dbReference>
<dbReference type="GO" id="GO:0008080">
    <property type="term" value="F:N-acetyltransferase activity"/>
    <property type="evidence" value="ECO:0007669"/>
    <property type="project" value="InterPro"/>
</dbReference>
<dbReference type="Gene3D" id="3.40.630.30">
    <property type="match status" value="1"/>
</dbReference>
<feature type="domain" description="N-acetyltransferase" evidence="4">
    <location>
        <begin position="105"/>
        <end position="262"/>
    </location>
</feature>
<dbReference type="SUPFAM" id="SSF55729">
    <property type="entry name" value="Acyl-CoA N-acyltransferases (Nat)"/>
    <property type="match status" value="1"/>
</dbReference>
<dbReference type="Pfam" id="PF00583">
    <property type="entry name" value="Acetyltransf_1"/>
    <property type="match status" value="1"/>
</dbReference>
<proteinExistence type="predicted"/>
<keyword evidence="6" id="KW-1185">Reference proteome</keyword>
<dbReference type="InterPro" id="IPR045039">
    <property type="entry name" value="NSI-like"/>
</dbReference>
<dbReference type="GO" id="GO:0005737">
    <property type="term" value="C:cytoplasm"/>
    <property type="evidence" value="ECO:0007669"/>
    <property type="project" value="TreeGrafter"/>
</dbReference>
<evidence type="ECO:0000256" key="3">
    <source>
        <dbReference type="SAM" id="MobiDB-lite"/>
    </source>
</evidence>
<accession>A0A383VGE7</accession>
<dbReference type="PANTHER" id="PTHR43626">
    <property type="entry name" value="ACYL-COA N-ACYLTRANSFERASE"/>
    <property type="match status" value="1"/>
</dbReference>
<dbReference type="Proteomes" id="UP000256970">
    <property type="component" value="Unassembled WGS sequence"/>
</dbReference>
<dbReference type="PANTHER" id="PTHR43626:SF4">
    <property type="entry name" value="GCN5-RELATED N-ACETYLTRANSFERASE 2, CHLOROPLASTIC"/>
    <property type="match status" value="1"/>
</dbReference>
<name>A0A383VGE7_TETOB</name>
<evidence type="ECO:0000256" key="1">
    <source>
        <dbReference type="ARBA" id="ARBA00022679"/>
    </source>
</evidence>
<dbReference type="PROSITE" id="PS51186">
    <property type="entry name" value="GNAT"/>
    <property type="match status" value="1"/>
</dbReference>